<sequence length="119" mass="12989">MCHLWSEEQAVAVGGEKSQIYRSAGPASTPKDPSSMPNVHNKFRKLTRNVSKADASSRIRAWGSVVRKLTQLYPRGQLPERETSLLLRTTSLPRPVAVAHVGGSRALYDGSAATFATLR</sequence>
<protein>
    <submittedName>
        <fullName evidence="2">Uncharacterized protein</fullName>
    </submittedName>
</protein>
<dbReference type="Gramene" id="KOM48232">
    <property type="protein sequence ID" value="KOM48232"/>
    <property type="gene ID" value="LR48_Vigan07g193600"/>
</dbReference>
<dbReference type="EMBL" id="CM003377">
    <property type="protein sequence ID" value="KOM48232.1"/>
    <property type="molecule type" value="Genomic_DNA"/>
</dbReference>
<dbReference type="Proteomes" id="UP000053144">
    <property type="component" value="Chromosome 7"/>
</dbReference>
<feature type="region of interest" description="Disordered" evidence="1">
    <location>
        <begin position="16"/>
        <end position="38"/>
    </location>
</feature>
<organism evidence="2 3">
    <name type="scientific">Phaseolus angularis</name>
    <name type="common">Azuki bean</name>
    <name type="synonym">Vigna angularis</name>
    <dbReference type="NCBI Taxonomy" id="3914"/>
    <lineage>
        <taxon>Eukaryota</taxon>
        <taxon>Viridiplantae</taxon>
        <taxon>Streptophyta</taxon>
        <taxon>Embryophyta</taxon>
        <taxon>Tracheophyta</taxon>
        <taxon>Spermatophyta</taxon>
        <taxon>Magnoliopsida</taxon>
        <taxon>eudicotyledons</taxon>
        <taxon>Gunneridae</taxon>
        <taxon>Pentapetalae</taxon>
        <taxon>rosids</taxon>
        <taxon>fabids</taxon>
        <taxon>Fabales</taxon>
        <taxon>Fabaceae</taxon>
        <taxon>Papilionoideae</taxon>
        <taxon>50 kb inversion clade</taxon>
        <taxon>NPAAA clade</taxon>
        <taxon>indigoferoid/millettioid clade</taxon>
        <taxon>Phaseoleae</taxon>
        <taxon>Vigna</taxon>
    </lineage>
</organism>
<accession>A0A0L9V048</accession>
<evidence type="ECO:0000313" key="2">
    <source>
        <dbReference type="EMBL" id="KOM48232.1"/>
    </source>
</evidence>
<evidence type="ECO:0000313" key="3">
    <source>
        <dbReference type="Proteomes" id="UP000053144"/>
    </source>
</evidence>
<reference evidence="3" key="1">
    <citation type="journal article" date="2015" name="Proc. Natl. Acad. Sci. U.S.A.">
        <title>Genome sequencing of adzuki bean (Vigna angularis) provides insight into high starch and low fat accumulation and domestication.</title>
        <authorList>
            <person name="Yang K."/>
            <person name="Tian Z."/>
            <person name="Chen C."/>
            <person name="Luo L."/>
            <person name="Zhao B."/>
            <person name="Wang Z."/>
            <person name="Yu L."/>
            <person name="Li Y."/>
            <person name="Sun Y."/>
            <person name="Li W."/>
            <person name="Chen Y."/>
            <person name="Li Y."/>
            <person name="Zhang Y."/>
            <person name="Ai D."/>
            <person name="Zhao J."/>
            <person name="Shang C."/>
            <person name="Ma Y."/>
            <person name="Wu B."/>
            <person name="Wang M."/>
            <person name="Gao L."/>
            <person name="Sun D."/>
            <person name="Zhang P."/>
            <person name="Guo F."/>
            <person name="Wang W."/>
            <person name="Li Y."/>
            <person name="Wang J."/>
            <person name="Varshney R.K."/>
            <person name="Wang J."/>
            <person name="Ling H.Q."/>
            <person name="Wan P."/>
        </authorList>
    </citation>
    <scope>NUCLEOTIDE SEQUENCE</scope>
    <source>
        <strain evidence="3">cv. Jingnong 6</strain>
    </source>
</reference>
<name>A0A0L9V048_PHAAN</name>
<proteinExistence type="predicted"/>
<evidence type="ECO:0000256" key="1">
    <source>
        <dbReference type="SAM" id="MobiDB-lite"/>
    </source>
</evidence>
<dbReference type="AlphaFoldDB" id="A0A0L9V048"/>
<gene>
    <name evidence="2" type="ORF">LR48_Vigan07g193600</name>
</gene>